<dbReference type="Gene3D" id="3.40.50.720">
    <property type="entry name" value="NAD(P)-binding Rossmann-like Domain"/>
    <property type="match status" value="1"/>
</dbReference>
<dbReference type="Pfam" id="PF08240">
    <property type="entry name" value="ADH_N"/>
    <property type="match status" value="1"/>
</dbReference>
<feature type="domain" description="Enoyl reductase (ER)" evidence="3">
    <location>
        <begin position="13"/>
        <end position="336"/>
    </location>
</feature>
<evidence type="ECO:0000256" key="1">
    <source>
        <dbReference type="ARBA" id="ARBA00022857"/>
    </source>
</evidence>
<dbReference type="PANTHER" id="PTHR48106">
    <property type="entry name" value="QUINONE OXIDOREDUCTASE PIG3-RELATED"/>
    <property type="match status" value="1"/>
</dbReference>
<dbReference type="EMBL" id="RJJD01000021">
    <property type="protein sequence ID" value="RNI22593.1"/>
    <property type="molecule type" value="Genomic_DNA"/>
</dbReference>
<organism evidence="4 5">
    <name type="scientific">Rufibacter latericius</name>
    <dbReference type="NCBI Taxonomy" id="2487040"/>
    <lineage>
        <taxon>Bacteria</taxon>
        <taxon>Pseudomonadati</taxon>
        <taxon>Bacteroidota</taxon>
        <taxon>Cytophagia</taxon>
        <taxon>Cytophagales</taxon>
        <taxon>Hymenobacteraceae</taxon>
        <taxon>Rufibacter</taxon>
    </lineage>
</organism>
<dbReference type="GO" id="GO:0016651">
    <property type="term" value="F:oxidoreductase activity, acting on NAD(P)H"/>
    <property type="evidence" value="ECO:0007669"/>
    <property type="project" value="TreeGrafter"/>
</dbReference>
<dbReference type="OrthoDB" id="648910at2"/>
<evidence type="ECO:0000259" key="3">
    <source>
        <dbReference type="SMART" id="SM00829"/>
    </source>
</evidence>
<dbReference type="InterPro" id="IPR036291">
    <property type="entry name" value="NAD(P)-bd_dom_sf"/>
</dbReference>
<dbReference type="SMART" id="SM00829">
    <property type="entry name" value="PKS_ER"/>
    <property type="match status" value="1"/>
</dbReference>
<accession>A0A3M9MCN9</accession>
<dbReference type="SUPFAM" id="SSF50129">
    <property type="entry name" value="GroES-like"/>
    <property type="match status" value="1"/>
</dbReference>
<dbReference type="AlphaFoldDB" id="A0A3M9MCN9"/>
<comment type="caution">
    <text evidence="4">The sequence shown here is derived from an EMBL/GenBank/DDBJ whole genome shotgun (WGS) entry which is preliminary data.</text>
</comment>
<proteinExistence type="predicted"/>
<dbReference type="SUPFAM" id="SSF51735">
    <property type="entry name" value="NAD(P)-binding Rossmann-fold domains"/>
    <property type="match status" value="1"/>
</dbReference>
<protein>
    <submittedName>
        <fullName evidence="4">Alcohol dehydrogenase</fullName>
    </submittedName>
</protein>
<evidence type="ECO:0000256" key="2">
    <source>
        <dbReference type="ARBA" id="ARBA00023002"/>
    </source>
</evidence>
<evidence type="ECO:0000313" key="4">
    <source>
        <dbReference type="EMBL" id="RNI22593.1"/>
    </source>
</evidence>
<dbReference type="GO" id="GO:0070402">
    <property type="term" value="F:NADPH binding"/>
    <property type="evidence" value="ECO:0007669"/>
    <property type="project" value="TreeGrafter"/>
</dbReference>
<gene>
    <name evidence="4" type="ORF">EFB08_21085</name>
</gene>
<dbReference type="RefSeq" id="WP_123128950.1">
    <property type="nucleotide sequence ID" value="NZ_RJJD01000021.1"/>
</dbReference>
<dbReference type="Pfam" id="PF13602">
    <property type="entry name" value="ADH_zinc_N_2"/>
    <property type="match status" value="1"/>
</dbReference>
<dbReference type="Gene3D" id="3.90.180.10">
    <property type="entry name" value="Medium-chain alcohol dehydrogenases, catalytic domain"/>
    <property type="match status" value="1"/>
</dbReference>
<dbReference type="InterPro" id="IPR013154">
    <property type="entry name" value="ADH-like_N"/>
</dbReference>
<keyword evidence="5" id="KW-1185">Reference proteome</keyword>
<keyword evidence="1" id="KW-0521">NADP</keyword>
<keyword evidence="2" id="KW-0560">Oxidoreductase</keyword>
<evidence type="ECO:0000313" key="5">
    <source>
        <dbReference type="Proteomes" id="UP000272117"/>
    </source>
</evidence>
<dbReference type="Proteomes" id="UP000272117">
    <property type="component" value="Unassembled WGS sequence"/>
</dbReference>
<dbReference type="InterPro" id="IPR002364">
    <property type="entry name" value="Quin_OxRdtase/zeta-crystal_CS"/>
</dbReference>
<reference evidence="4 5" key="1">
    <citation type="submission" date="2018-11" db="EMBL/GenBank/DDBJ databases">
        <title>Rufibacter latericius sp. nov., isolated from water in Baiyang Lake.</title>
        <authorList>
            <person name="Yang Y."/>
        </authorList>
    </citation>
    <scope>NUCLEOTIDE SEQUENCE [LARGE SCALE GENOMIC DNA]</scope>
    <source>
        <strain evidence="4 5">R-22-1c-1</strain>
    </source>
</reference>
<dbReference type="GO" id="GO:0008270">
    <property type="term" value="F:zinc ion binding"/>
    <property type="evidence" value="ECO:0007669"/>
    <property type="project" value="InterPro"/>
</dbReference>
<name>A0A3M9MCN9_9BACT</name>
<dbReference type="PROSITE" id="PS01162">
    <property type="entry name" value="QOR_ZETA_CRYSTAL"/>
    <property type="match status" value="1"/>
</dbReference>
<dbReference type="InterPro" id="IPR011032">
    <property type="entry name" value="GroES-like_sf"/>
</dbReference>
<dbReference type="InterPro" id="IPR020843">
    <property type="entry name" value="ER"/>
</dbReference>
<sequence length="340" mass="36310">MSQMKALVMTAIGGPEVLQLQSVPCPVIREPHEIMVRVMAAGVNPADYRVRKRMPPMDKWTLPAEGLILGLEGAGIVEAIGSAVTRFKVGDEVYYWDGGFIGSPGNYAQFKVLNEHYMARKPSTLSFTEAAALPVVAITGWEALHTHAGLKSGEYLLVQGGAGGLGHIGIQLGKLLGARVATTVSTKAKAALAASLGADHIVMYRSEEVAPSLQKWTGKDGVDVVYDTVGDAVFSQSVGLLTMHGRLVTAAYPTSWPTENIFTTALKNIRVSFEAMAHALSSHEARVKQTTILETVAKLVDDGHLKVVLDRTYPLAEAGEAQRALEAGEISGRIAVEIPQ</sequence>